<dbReference type="AlphaFoldDB" id="A0A6V8NC77"/>
<accession>A0A6V8NC77</accession>
<name>A0A6V8NC77_9BACT</name>
<organism evidence="1 2">
    <name type="scientific">Geomonas limicola</name>
    <dbReference type="NCBI Taxonomy" id="2740186"/>
    <lineage>
        <taxon>Bacteria</taxon>
        <taxon>Pseudomonadati</taxon>
        <taxon>Thermodesulfobacteriota</taxon>
        <taxon>Desulfuromonadia</taxon>
        <taxon>Geobacterales</taxon>
        <taxon>Geobacteraceae</taxon>
        <taxon>Geomonas</taxon>
    </lineage>
</organism>
<dbReference type="RefSeq" id="WP_183362620.1">
    <property type="nucleotide sequence ID" value="NZ_BLXZ01000008.1"/>
</dbReference>
<dbReference type="EMBL" id="BLXZ01000008">
    <property type="protein sequence ID" value="GFO70030.1"/>
    <property type="molecule type" value="Genomic_DNA"/>
</dbReference>
<proteinExistence type="predicted"/>
<evidence type="ECO:0000313" key="1">
    <source>
        <dbReference type="EMBL" id="GFO70030.1"/>
    </source>
</evidence>
<protein>
    <recommendedName>
        <fullName evidence="3">Lipoprotein</fullName>
    </recommendedName>
</protein>
<evidence type="ECO:0008006" key="3">
    <source>
        <dbReference type="Google" id="ProtNLM"/>
    </source>
</evidence>
<keyword evidence="2" id="KW-1185">Reference proteome</keyword>
<comment type="caution">
    <text evidence="1">The sequence shown here is derived from an EMBL/GenBank/DDBJ whole genome shotgun (WGS) entry which is preliminary data.</text>
</comment>
<dbReference type="PROSITE" id="PS51257">
    <property type="entry name" value="PROKAR_LIPOPROTEIN"/>
    <property type="match status" value="1"/>
</dbReference>
<reference evidence="2" key="1">
    <citation type="submission" date="2020-06" db="EMBL/GenBank/DDBJ databases">
        <title>Draft genomic sequecing of Geomonas sp. Red745.</title>
        <authorList>
            <person name="Itoh H."/>
            <person name="Xu Z.X."/>
            <person name="Ushijima N."/>
            <person name="Masuda Y."/>
            <person name="Shiratori Y."/>
            <person name="Senoo K."/>
        </authorList>
    </citation>
    <scope>NUCLEOTIDE SEQUENCE [LARGE SCALE GENOMIC DNA]</scope>
    <source>
        <strain evidence="2">Red745</strain>
    </source>
</reference>
<dbReference type="Proteomes" id="UP000587586">
    <property type="component" value="Unassembled WGS sequence"/>
</dbReference>
<evidence type="ECO:0000313" key="2">
    <source>
        <dbReference type="Proteomes" id="UP000587586"/>
    </source>
</evidence>
<sequence length="230" mass="22935">MPKKAWYAAVLLIVVVLGLFGCGGGGGGGGTLTPTGTPVNLAAFKAVYIGATTGTQYSFPALVGSDSLGRPWSGSLAVIADGPTTFEGQSVTKRRIQATARLGSGTPVTETTTAYFLASTGLPYKSVTSTGITYIPTTAANIPSTANVGDFGELGTYSGSDGTTESATWSLAPGINGASKLSFSSAIKSGSTIVSAEVDTFTLDPNGGVLGLEVSVTISGVTVNMAGSKN</sequence>
<gene>
    <name evidence="1" type="ORF">GMLC_36090</name>
</gene>